<evidence type="ECO:0000256" key="6">
    <source>
        <dbReference type="ARBA" id="ARBA00022741"/>
    </source>
</evidence>
<keyword evidence="3" id="KW-0813">Transport</keyword>
<gene>
    <name evidence="11" type="ORF">SAMN05192557_0995</name>
</gene>
<dbReference type="PROSITE" id="PS50893">
    <property type="entry name" value="ABC_TRANSPORTER_2"/>
    <property type="match status" value="1"/>
</dbReference>
<dbReference type="InterPro" id="IPR027417">
    <property type="entry name" value="P-loop_NTPase"/>
</dbReference>
<accession>A0A662Z2J6</accession>
<evidence type="ECO:0000256" key="2">
    <source>
        <dbReference type="ARBA" id="ARBA00005417"/>
    </source>
</evidence>
<reference evidence="11 12" key="1">
    <citation type="submission" date="2016-10" db="EMBL/GenBank/DDBJ databases">
        <authorList>
            <person name="Varghese N."/>
            <person name="Submissions S."/>
        </authorList>
    </citation>
    <scope>NUCLEOTIDE SEQUENCE [LARGE SCALE GENOMIC DNA]</scope>
    <source>
        <strain evidence="11 12">IBRC-M10081</strain>
    </source>
</reference>
<protein>
    <submittedName>
        <fullName evidence="11">Peptide/nickel transport system ATP-binding protein/peptide/nickel transport system ATP-binding protein/microcin C transport system ATP-binding protein</fullName>
    </submittedName>
</protein>
<evidence type="ECO:0000259" key="10">
    <source>
        <dbReference type="PROSITE" id="PS50893"/>
    </source>
</evidence>
<dbReference type="GO" id="GO:0005524">
    <property type="term" value="F:ATP binding"/>
    <property type="evidence" value="ECO:0007669"/>
    <property type="project" value="UniProtKB-KW"/>
</dbReference>
<dbReference type="OrthoDB" id="9802264at2"/>
<keyword evidence="9" id="KW-0472">Membrane</keyword>
<keyword evidence="4" id="KW-1003">Cell membrane</keyword>
<organism evidence="11 12">
    <name type="scientific">Aliicoccus persicus</name>
    <dbReference type="NCBI Taxonomy" id="930138"/>
    <lineage>
        <taxon>Bacteria</taxon>
        <taxon>Bacillati</taxon>
        <taxon>Bacillota</taxon>
        <taxon>Bacilli</taxon>
        <taxon>Bacillales</taxon>
        <taxon>Staphylococcaceae</taxon>
        <taxon>Aliicoccus</taxon>
    </lineage>
</organism>
<dbReference type="CDD" id="cd03257">
    <property type="entry name" value="ABC_NikE_OppD_transporters"/>
    <property type="match status" value="1"/>
</dbReference>
<dbReference type="InterPro" id="IPR050388">
    <property type="entry name" value="ABC_Ni/Peptide_Import"/>
</dbReference>
<comment type="subcellular location">
    <subcellularLocation>
        <location evidence="1">Cell membrane</location>
        <topology evidence="1">Peripheral membrane protein</topology>
    </subcellularLocation>
</comment>
<evidence type="ECO:0000256" key="5">
    <source>
        <dbReference type="ARBA" id="ARBA00022519"/>
    </source>
</evidence>
<dbReference type="Proteomes" id="UP000243605">
    <property type="component" value="Unassembled WGS sequence"/>
</dbReference>
<keyword evidence="7 11" id="KW-0067">ATP-binding</keyword>
<dbReference type="AlphaFoldDB" id="A0A662Z2J6"/>
<dbReference type="GO" id="GO:0016887">
    <property type="term" value="F:ATP hydrolysis activity"/>
    <property type="evidence" value="ECO:0007669"/>
    <property type="project" value="InterPro"/>
</dbReference>
<dbReference type="EMBL" id="FOIT01000002">
    <property type="protein sequence ID" value="SEV95685.1"/>
    <property type="molecule type" value="Genomic_DNA"/>
</dbReference>
<evidence type="ECO:0000313" key="11">
    <source>
        <dbReference type="EMBL" id="SEV95685.1"/>
    </source>
</evidence>
<evidence type="ECO:0000313" key="12">
    <source>
        <dbReference type="Proteomes" id="UP000243605"/>
    </source>
</evidence>
<proteinExistence type="inferred from homology"/>
<dbReference type="SUPFAM" id="SSF52540">
    <property type="entry name" value="P-loop containing nucleoside triphosphate hydrolases"/>
    <property type="match status" value="1"/>
</dbReference>
<keyword evidence="6" id="KW-0547">Nucleotide-binding</keyword>
<dbReference type="PANTHER" id="PTHR43297">
    <property type="entry name" value="OLIGOPEPTIDE TRANSPORT ATP-BINDING PROTEIN APPD"/>
    <property type="match status" value="1"/>
</dbReference>
<sequence>MKQLIEVKNLSISTENNNKLVESVDFELNHNEIVGVFGESGSGKTITVKSLIGVLDDDLNIQTDAHKILGTDIKEYSGRAYRELLGKRIGYIPQNTTAYLHPLIRIKHQITEAYVTHRYGNKATAIERAISLMTEVGLKDPGRVLESYPYEISGGMRQRVNIAMSLMTKPDIIIADEPTTALDSITEQSVMKLLQKIKNEHNVSMIFITHNLKLIHYFTDRCYVLYKGEVVESGETKAIFKNPQHPQTKLLVDLIPKYGESSTYEKQVKNRG</sequence>
<feature type="domain" description="ABC transporter" evidence="10">
    <location>
        <begin position="5"/>
        <end position="252"/>
    </location>
</feature>
<evidence type="ECO:0000256" key="9">
    <source>
        <dbReference type="ARBA" id="ARBA00023136"/>
    </source>
</evidence>
<keyword evidence="12" id="KW-1185">Reference proteome</keyword>
<evidence type="ECO:0000256" key="7">
    <source>
        <dbReference type="ARBA" id="ARBA00022840"/>
    </source>
</evidence>
<dbReference type="InterPro" id="IPR003593">
    <property type="entry name" value="AAA+_ATPase"/>
</dbReference>
<dbReference type="GO" id="GO:0005886">
    <property type="term" value="C:plasma membrane"/>
    <property type="evidence" value="ECO:0007669"/>
    <property type="project" value="UniProtKB-SubCell"/>
</dbReference>
<name>A0A662Z2J6_9STAP</name>
<keyword evidence="5" id="KW-0997">Cell inner membrane</keyword>
<evidence type="ECO:0000256" key="8">
    <source>
        <dbReference type="ARBA" id="ARBA00022967"/>
    </source>
</evidence>
<dbReference type="PANTHER" id="PTHR43297:SF14">
    <property type="entry name" value="ATPASE AAA-TYPE CORE DOMAIN-CONTAINING PROTEIN"/>
    <property type="match status" value="1"/>
</dbReference>
<dbReference type="Gene3D" id="3.40.50.300">
    <property type="entry name" value="P-loop containing nucleotide triphosphate hydrolases"/>
    <property type="match status" value="1"/>
</dbReference>
<dbReference type="InterPro" id="IPR017871">
    <property type="entry name" value="ABC_transporter-like_CS"/>
</dbReference>
<dbReference type="Pfam" id="PF00005">
    <property type="entry name" value="ABC_tran"/>
    <property type="match status" value="1"/>
</dbReference>
<keyword evidence="8" id="KW-1278">Translocase</keyword>
<dbReference type="SMART" id="SM00382">
    <property type="entry name" value="AAA"/>
    <property type="match status" value="1"/>
</dbReference>
<dbReference type="InterPro" id="IPR003439">
    <property type="entry name" value="ABC_transporter-like_ATP-bd"/>
</dbReference>
<evidence type="ECO:0000256" key="4">
    <source>
        <dbReference type="ARBA" id="ARBA00022475"/>
    </source>
</evidence>
<evidence type="ECO:0000256" key="3">
    <source>
        <dbReference type="ARBA" id="ARBA00022448"/>
    </source>
</evidence>
<evidence type="ECO:0000256" key="1">
    <source>
        <dbReference type="ARBA" id="ARBA00004202"/>
    </source>
</evidence>
<comment type="similarity">
    <text evidence="2">Belongs to the ABC transporter superfamily.</text>
</comment>
<dbReference type="PROSITE" id="PS00211">
    <property type="entry name" value="ABC_TRANSPORTER_1"/>
    <property type="match status" value="1"/>
</dbReference>
<dbReference type="RefSeq" id="WP_091474480.1">
    <property type="nucleotide sequence ID" value="NZ_FOIT01000002.1"/>
</dbReference>